<evidence type="ECO:0000256" key="2">
    <source>
        <dbReference type="ARBA" id="ARBA00010752"/>
    </source>
</evidence>
<dbReference type="InterPro" id="IPR046938">
    <property type="entry name" value="DNA_clamp_sf"/>
</dbReference>
<evidence type="ECO:0000256" key="4">
    <source>
        <dbReference type="ARBA" id="ARBA00022490"/>
    </source>
</evidence>
<reference evidence="14" key="1">
    <citation type="journal article" date="2014" name="Int. J. Syst. Evol. Microbiol.">
        <title>Complete genome sequence of Corynebacterium casei LMG S-19264T (=DSM 44701T), isolated from a smear-ripened cheese.</title>
        <authorList>
            <consortium name="US DOE Joint Genome Institute (JGI-PGF)"/>
            <person name="Walter F."/>
            <person name="Albersmeier A."/>
            <person name="Kalinowski J."/>
            <person name="Ruckert C."/>
        </authorList>
    </citation>
    <scope>NUCLEOTIDE SEQUENCE</scope>
    <source>
        <strain evidence="14">CGMCC 1.15371</strain>
    </source>
</reference>
<organism evidence="14 15">
    <name type="scientific">Pullulanibacillus camelliae</name>
    <dbReference type="NCBI Taxonomy" id="1707096"/>
    <lineage>
        <taxon>Bacteria</taxon>
        <taxon>Bacillati</taxon>
        <taxon>Bacillota</taxon>
        <taxon>Bacilli</taxon>
        <taxon>Bacillales</taxon>
        <taxon>Sporolactobacillaceae</taxon>
        <taxon>Pullulanibacillus</taxon>
    </lineage>
</organism>
<dbReference type="EMBL" id="BMIR01000014">
    <property type="protein sequence ID" value="GGE48163.1"/>
    <property type="molecule type" value="Genomic_DNA"/>
</dbReference>
<feature type="domain" description="DNA polymerase III beta sliding clamp C-terminal" evidence="13">
    <location>
        <begin position="272"/>
        <end position="393"/>
    </location>
</feature>
<feature type="domain" description="DNA polymerase III beta sliding clamp N-terminal" evidence="11">
    <location>
        <begin position="16"/>
        <end position="142"/>
    </location>
</feature>
<dbReference type="GO" id="GO:0006271">
    <property type="term" value="P:DNA strand elongation involved in DNA replication"/>
    <property type="evidence" value="ECO:0007669"/>
    <property type="project" value="TreeGrafter"/>
</dbReference>
<dbReference type="AlphaFoldDB" id="A0A8J2YJZ8"/>
<keyword evidence="9" id="KW-0238">DNA-binding</keyword>
<dbReference type="SUPFAM" id="SSF55979">
    <property type="entry name" value="DNA clamp"/>
    <property type="match status" value="3"/>
</dbReference>
<keyword evidence="5 10" id="KW-0808">Transferase</keyword>
<evidence type="ECO:0000256" key="1">
    <source>
        <dbReference type="ARBA" id="ARBA00004496"/>
    </source>
</evidence>
<dbReference type="FunFam" id="3.10.150.10:FF:000007">
    <property type="entry name" value="Beta sliding clamp"/>
    <property type="match status" value="1"/>
</dbReference>
<dbReference type="InterPro" id="IPR022634">
    <property type="entry name" value="DNA_polIII_beta_N"/>
</dbReference>
<evidence type="ECO:0000259" key="12">
    <source>
        <dbReference type="Pfam" id="PF02767"/>
    </source>
</evidence>
<evidence type="ECO:0000256" key="7">
    <source>
        <dbReference type="ARBA" id="ARBA00022705"/>
    </source>
</evidence>
<dbReference type="GO" id="GO:0003887">
    <property type="term" value="F:DNA-directed DNA polymerase activity"/>
    <property type="evidence" value="ECO:0007669"/>
    <property type="project" value="UniProtKB-UniRule"/>
</dbReference>
<feature type="domain" description="DNA polymerase III beta sliding clamp central" evidence="12">
    <location>
        <begin position="152"/>
        <end position="268"/>
    </location>
</feature>
<dbReference type="Proteomes" id="UP000628775">
    <property type="component" value="Unassembled WGS sequence"/>
</dbReference>
<comment type="function">
    <text evidence="10">Confers DNA tethering and processivity to DNA polymerases and other proteins. Acts as a clamp, forming a ring around DNA (a reaction catalyzed by the clamp-loading complex) which diffuses in an ATP-independent manner freely and bidirectionally along dsDNA. Initially characterized for its ability to contact the catalytic subunit of DNA polymerase III (Pol III), a complex, multichain enzyme responsible for most of the replicative synthesis in bacteria; Pol III exhibits 3'-5' exonuclease proofreading activity. The beta chain is required for initiation of replication as well as for processivity of DNA replication.</text>
</comment>
<dbReference type="SMART" id="SM00480">
    <property type="entry name" value="POL3Bc"/>
    <property type="match status" value="1"/>
</dbReference>
<sequence length="395" mass="44258">MEDLIHSESIDSDWMMKITVSREKLVENVNYVLKAVSSRTTIPILTGIKLVASKEGIELTGSDSDVSIQSFIPTEENDIENASIHIPGSIVLQARFFADIVKKLPGDSVDIEVDSRLMTRITSGSSEFNLNGLDAEEYPHLPTIWEEHSFSIRTDILKHLIRQTVFAVSTSETRPVLTGVNWSIQNGKLKCVATDSHRLAMRTIDIETDEQLDKSNVIIPGKSLNDLAKIFDDTGSEWVQIIITDNQILFKANHLQFYSRLLEGNYPNTDGLIPQETKTEVTLGTKSFLQAIDRASLLAREEKNNVVKLKTLDGQSLEILSQSTEIGRVHENVDAQEISGEEVRISFSAKYMMDALRQIDASDVKISFTGAMRPFLIRPVEEQDLLMLILPVRTN</sequence>
<evidence type="ECO:0000256" key="9">
    <source>
        <dbReference type="ARBA" id="ARBA00023125"/>
    </source>
</evidence>
<evidence type="ECO:0000256" key="3">
    <source>
        <dbReference type="ARBA" id="ARBA00021035"/>
    </source>
</evidence>
<evidence type="ECO:0000259" key="13">
    <source>
        <dbReference type="Pfam" id="PF02768"/>
    </source>
</evidence>
<keyword evidence="4 10" id="KW-0963">Cytoplasm</keyword>
<dbReference type="PANTHER" id="PTHR30478:SF0">
    <property type="entry name" value="BETA SLIDING CLAMP"/>
    <property type="match status" value="1"/>
</dbReference>
<dbReference type="CDD" id="cd00140">
    <property type="entry name" value="beta_clamp"/>
    <property type="match status" value="1"/>
</dbReference>
<dbReference type="GO" id="GO:0005737">
    <property type="term" value="C:cytoplasm"/>
    <property type="evidence" value="ECO:0007669"/>
    <property type="project" value="UniProtKB-SubCell"/>
</dbReference>
<evidence type="ECO:0000256" key="8">
    <source>
        <dbReference type="ARBA" id="ARBA00022932"/>
    </source>
</evidence>
<dbReference type="Gene3D" id="3.10.150.10">
    <property type="entry name" value="DNA Polymerase III, subunit A, domain 2"/>
    <property type="match status" value="1"/>
</dbReference>
<keyword evidence="15" id="KW-1185">Reference proteome</keyword>
<evidence type="ECO:0000256" key="6">
    <source>
        <dbReference type="ARBA" id="ARBA00022695"/>
    </source>
</evidence>
<dbReference type="PIRSF" id="PIRSF000804">
    <property type="entry name" value="DNA_pol_III_b"/>
    <property type="match status" value="1"/>
</dbReference>
<dbReference type="GO" id="GO:0003677">
    <property type="term" value="F:DNA binding"/>
    <property type="evidence" value="ECO:0007669"/>
    <property type="project" value="UniProtKB-UniRule"/>
</dbReference>
<evidence type="ECO:0000256" key="10">
    <source>
        <dbReference type="PIRNR" id="PIRNR000804"/>
    </source>
</evidence>
<comment type="caution">
    <text evidence="14">The sequence shown here is derived from an EMBL/GenBank/DDBJ whole genome shotgun (WGS) entry which is preliminary data.</text>
</comment>
<comment type="subcellular location">
    <subcellularLocation>
        <location evidence="1 10">Cytoplasm</location>
    </subcellularLocation>
</comment>
<keyword evidence="6 10" id="KW-0548">Nucleotidyltransferase</keyword>
<gene>
    <name evidence="14" type="ORF">GCM10011391_28700</name>
</gene>
<dbReference type="InterPro" id="IPR001001">
    <property type="entry name" value="DNA_polIII_beta"/>
</dbReference>
<proteinExistence type="inferred from homology"/>
<evidence type="ECO:0000313" key="15">
    <source>
        <dbReference type="Proteomes" id="UP000628775"/>
    </source>
</evidence>
<evidence type="ECO:0000256" key="5">
    <source>
        <dbReference type="ARBA" id="ARBA00022679"/>
    </source>
</evidence>
<keyword evidence="8 10" id="KW-0239">DNA-directed DNA polymerase</keyword>
<dbReference type="InterPro" id="IPR022637">
    <property type="entry name" value="DNA_polIII_beta_cen"/>
</dbReference>
<accession>A0A8J2YJZ8</accession>
<comment type="similarity">
    <text evidence="2 10">Belongs to the beta sliding clamp family.</text>
</comment>
<dbReference type="GO" id="GO:0009360">
    <property type="term" value="C:DNA polymerase III complex"/>
    <property type="evidence" value="ECO:0007669"/>
    <property type="project" value="InterPro"/>
</dbReference>
<keyword evidence="7 10" id="KW-0235">DNA replication</keyword>
<dbReference type="PANTHER" id="PTHR30478">
    <property type="entry name" value="DNA POLYMERASE III SUBUNIT BETA"/>
    <property type="match status" value="1"/>
</dbReference>
<dbReference type="InterPro" id="IPR022635">
    <property type="entry name" value="DNA_polIII_beta_C"/>
</dbReference>
<dbReference type="Pfam" id="PF00712">
    <property type="entry name" value="DNA_pol3_beta"/>
    <property type="match status" value="1"/>
</dbReference>
<comment type="subunit">
    <text evidence="10">Forms a ring-shaped head-to-tail homodimer around DNA.</text>
</comment>
<evidence type="ECO:0000313" key="14">
    <source>
        <dbReference type="EMBL" id="GGE48163.1"/>
    </source>
</evidence>
<dbReference type="Pfam" id="PF02768">
    <property type="entry name" value="DNA_pol3_beta_3"/>
    <property type="match status" value="1"/>
</dbReference>
<name>A0A8J2YJZ8_9BACL</name>
<dbReference type="NCBIfam" id="TIGR00663">
    <property type="entry name" value="dnan"/>
    <property type="match status" value="1"/>
</dbReference>
<dbReference type="GO" id="GO:0008408">
    <property type="term" value="F:3'-5' exonuclease activity"/>
    <property type="evidence" value="ECO:0007669"/>
    <property type="project" value="InterPro"/>
</dbReference>
<dbReference type="Gene3D" id="3.70.10.10">
    <property type="match status" value="1"/>
</dbReference>
<evidence type="ECO:0000259" key="11">
    <source>
        <dbReference type="Pfam" id="PF00712"/>
    </source>
</evidence>
<dbReference type="Pfam" id="PF02767">
    <property type="entry name" value="DNA_pol3_beta_2"/>
    <property type="match status" value="1"/>
</dbReference>
<protein>
    <recommendedName>
        <fullName evidence="3 10">Beta sliding clamp</fullName>
    </recommendedName>
</protein>
<reference evidence="14" key="2">
    <citation type="submission" date="2020-09" db="EMBL/GenBank/DDBJ databases">
        <authorList>
            <person name="Sun Q."/>
            <person name="Zhou Y."/>
        </authorList>
    </citation>
    <scope>NUCLEOTIDE SEQUENCE</scope>
    <source>
        <strain evidence="14">CGMCC 1.15371</strain>
    </source>
</reference>